<dbReference type="Pfam" id="PF00561">
    <property type="entry name" value="Abhydrolase_1"/>
    <property type="match status" value="1"/>
</dbReference>
<feature type="transmembrane region" description="Helical" evidence="1">
    <location>
        <begin position="40"/>
        <end position="64"/>
    </location>
</feature>
<dbReference type="Gene3D" id="3.40.50.1820">
    <property type="entry name" value="alpha/beta hydrolase"/>
    <property type="match status" value="1"/>
</dbReference>
<evidence type="ECO:0000256" key="1">
    <source>
        <dbReference type="SAM" id="Phobius"/>
    </source>
</evidence>
<keyword evidence="1" id="KW-0812">Transmembrane</keyword>
<dbReference type="InterPro" id="IPR000073">
    <property type="entry name" value="AB_hydrolase_1"/>
</dbReference>
<keyword evidence="1" id="KW-1133">Transmembrane helix</keyword>
<proteinExistence type="predicted"/>
<dbReference type="OrthoDB" id="6412627at2759"/>
<evidence type="ECO:0008006" key="6">
    <source>
        <dbReference type="Google" id="ProtNLM"/>
    </source>
</evidence>
<keyword evidence="1" id="KW-0472">Membrane</keyword>
<protein>
    <recommendedName>
        <fullName evidence="6">AB hydrolase-1 domain-containing protein</fullName>
    </recommendedName>
</protein>
<dbReference type="GO" id="GO:0012505">
    <property type="term" value="C:endomembrane system"/>
    <property type="evidence" value="ECO:0007669"/>
    <property type="project" value="TreeGrafter"/>
</dbReference>
<dbReference type="GO" id="GO:0052651">
    <property type="term" value="P:monoacylglycerol catabolic process"/>
    <property type="evidence" value="ECO:0007669"/>
    <property type="project" value="TreeGrafter"/>
</dbReference>
<dbReference type="InterPro" id="IPR029058">
    <property type="entry name" value="AB_hydrolase_fold"/>
</dbReference>
<organism evidence="4 5">
    <name type="scientific">Nezara viridula</name>
    <name type="common">Southern green stink bug</name>
    <name type="synonym">Cimex viridulus</name>
    <dbReference type="NCBI Taxonomy" id="85310"/>
    <lineage>
        <taxon>Eukaryota</taxon>
        <taxon>Metazoa</taxon>
        <taxon>Ecdysozoa</taxon>
        <taxon>Arthropoda</taxon>
        <taxon>Hexapoda</taxon>
        <taxon>Insecta</taxon>
        <taxon>Pterygota</taxon>
        <taxon>Neoptera</taxon>
        <taxon>Paraneoptera</taxon>
        <taxon>Hemiptera</taxon>
        <taxon>Heteroptera</taxon>
        <taxon>Panheteroptera</taxon>
        <taxon>Pentatomomorpha</taxon>
        <taxon>Pentatomoidea</taxon>
        <taxon>Pentatomidae</taxon>
        <taxon>Pentatominae</taxon>
        <taxon>Nezara</taxon>
    </lineage>
</organism>
<dbReference type="PANTHER" id="PTHR12277:SF72">
    <property type="entry name" value="BAT5L PROTEIN"/>
    <property type="match status" value="1"/>
</dbReference>
<feature type="transmembrane region" description="Helical" evidence="1">
    <location>
        <begin position="153"/>
        <end position="172"/>
    </location>
</feature>
<evidence type="ECO:0000313" key="5">
    <source>
        <dbReference type="Proteomes" id="UP001152798"/>
    </source>
</evidence>
<sequence>MSHLRMFLKCFNSPSLHMIYQDSNFSGKYVRDRWERLGDFSLNCVVIFWKLSIFTTPLIAIFFYRRGYMNMEGAASLTKMSLWFGLFIGASFCLRSYGRASNPQYRFFLEKLNNAVTPRGLGEIKQFDFDFEAWPVEFQLPIRTSKKVEPKKSIFSSLISSPCSIIGYLVLHTVGIRMIYPGSITLLNMLLNSALIDGRKALINKNGQRFKLKTPEGNTVDTMFIDKRNNVGNKKGNMLILCTEGNAGFYENGIMGTPIEAGFSVLGWNHPGFGCSTGLPFVADEEGAINTVMEFAINKLGFAPDQIVLYGWSIGGFASSWAAEAYPNVRAVVLDATFDDVLPLALNQMPNALDSIVRVTIRSYADLNVARLLLNYPGLIKLIRRADDEIISIIPGDIATNRGNDLLKKVLKRRYPNVISDEVLTEWLSKTGSEQRRLSDENNVNLSLSRQMIDSYIYDHGPAFPFTELGKNMDDDIKAQLTIYLAGEYMKDYASTHCVPLPSQVFQELLESIL</sequence>
<evidence type="ECO:0000313" key="4">
    <source>
        <dbReference type="EMBL" id="CAH1396007.1"/>
    </source>
</evidence>
<gene>
    <name evidence="4" type="ORF">NEZAVI_LOCUS6160</name>
</gene>
<dbReference type="Proteomes" id="UP001152798">
    <property type="component" value="Chromosome 3"/>
</dbReference>
<name>A0A9P0H5V1_NEZVI</name>
<feature type="domain" description="Phosphatidylserine Lipase ABHD16 N-terminal" evidence="3">
    <location>
        <begin position="6"/>
        <end position="130"/>
    </location>
</feature>
<dbReference type="PANTHER" id="PTHR12277">
    <property type="entry name" value="ALPHA/BETA HYDROLASE DOMAIN-CONTAINING PROTEIN"/>
    <property type="match status" value="1"/>
</dbReference>
<dbReference type="AlphaFoldDB" id="A0A9P0H5V1"/>
<dbReference type="GO" id="GO:0047372">
    <property type="term" value="F:monoacylglycerol lipase activity"/>
    <property type="evidence" value="ECO:0007669"/>
    <property type="project" value="TreeGrafter"/>
</dbReference>
<dbReference type="SUPFAM" id="SSF53474">
    <property type="entry name" value="alpha/beta-Hydrolases"/>
    <property type="match status" value="1"/>
</dbReference>
<dbReference type="InterPro" id="IPR054518">
    <property type="entry name" value="ABHD16_N"/>
</dbReference>
<keyword evidence="5" id="KW-1185">Reference proteome</keyword>
<dbReference type="EMBL" id="OV725079">
    <property type="protein sequence ID" value="CAH1396007.1"/>
    <property type="molecule type" value="Genomic_DNA"/>
</dbReference>
<dbReference type="Pfam" id="PF22990">
    <property type="entry name" value="ABHD16_N"/>
    <property type="match status" value="1"/>
</dbReference>
<feature type="transmembrane region" description="Helical" evidence="1">
    <location>
        <begin position="80"/>
        <end position="98"/>
    </location>
</feature>
<feature type="domain" description="AB hydrolase-1" evidence="2">
    <location>
        <begin position="249"/>
        <end position="361"/>
    </location>
</feature>
<dbReference type="GO" id="GO:0004620">
    <property type="term" value="F:phospholipase activity"/>
    <property type="evidence" value="ECO:0007669"/>
    <property type="project" value="TreeGrafter"/>
</dbReference>
<evidence type="ECO:0000259" key="3">
    <source>
        <dbReference type="Pfam" id="PF22990"/>
    </source>
</evidence>
<evidence type="ECO:0000259" key="2">
    <source>
        <dbReference type="Pfam" id="PF00561"/>
    </source>
</evidence>
<dbReference type="GO" id="GO:0006660">
    <property type="term" value="P:phosphatidylserine catabolic process"/>
    <property type="evidence" value="ECO:0007669"/>
    <property type="project" value="TreeGrafter"/>
</dbReference>
<reference evidence="4" key="1">
    <citation type="submission" date="2022-01" db="EMBL/GenBank/DDBJ databases">
        <authorList>
            <person name="King R."/>
        </authorList>
    </citation>
    <scope>NUCLEOTIDE SEQUENCE</scope>
</reference>
<accession>A0A9P0H5V1</accession>